<keyword evidence="2" id="KW-1185">Reference proteome</keyword>
<gene>
    <name evidence="1" type="ORF">CHARACLAT_029421</name>
</gene>
<dbReference type="EMBL" id="JAHUTJ010045133">
    <property type="protein sequence ID" value="MED6282187.1"/>
    <property type="molecule type" value="Genomic_DNA"/>
</dbReference>
<sequence length="104" mass="12064">MWFRSELSLLHEILHHQGMIRHHVILRELENNTRISEFCFNRFLFQKKFLISVLAEPDWFNVTGRGGIRGLGENHLELQAPTCDTFLDIELLSGGPGGEEMEDQ</sequence>
<evidence type="ECO:0000313" key="2">
    <source>
        <dbReference type="Proteomes" id="UP001352852"/>
    </source>
</evidence>
<organism evidence="1 2">
    <name type="scientific">Characodon lateralis</name>
    <dbReference type="NCBI Taxonomy" id="208331"/>
    <lineage>
        <taxon>Eukaryota</taxon>
        <taxon>Metazoa</taxon>
        <taxon>Chordata</taxon>
        <taxon>Craniata</taxon>
        <taxon>Vertebrata</taxon>
        <taxon>Euteleostomi</taxon>
        <taxon>Actinopterygii</taxon>
        <taxon>Neopterygii</taxon>
        <taxon>Teleostei</taxon>
        <taxon>Neoteleostei</taxon>
        <taxon>Acanthomorphata</taxon>
        <taxon>Ovalentaria</taxon>
        <taxon>Atherinomorphae</taxon>
        <taxon>Cyprinodontiformes</taxon>
        <taxon>Goodeidae</taxon>
        <taxon>Characodon</taxon>
    </lineage>
</organism>
<comment type="caution">
    <text evidence="1">The sequence shown here is derived from an EMBL/GenBank/DDBJ whole genome shotgun (WGS) entry which is preliminary data.</text>
</comment>
<accession>A0ABU7E4V4</accession>
<reference evidence="1 2" key="1">
    <citation type="submission" date="2021-06" db="EMBL/GenBank/DDBJ databases">
        <authorList>
            <person name="Palmer J.M."/>
        </authorList>
    </citation>
    <scope>NUCLEOTIDE SEQUENCE [LARGE SCALE GENOMIC DNA]</scope>
    <source>
        <strain evidence="1 2">CL_MEX2019</strain>
        <tissue evidence="1">Muscle</tissue>
    </source>
</reference>
<protein>
    <submittedName>
        <fullName evidence="1">Uncharacterized protein</fullName>
    </submittedName>
</protein>
<evidence type="ECO:0000313" key="1">
    <source>
        <dbReference type="EMBL" id="MED6282187.1"/>
    </source>
</evidence>
<dbReference type="Proteomes" id="UP001352852">
    <property type="component" value="Unassembled WGS sequence"/>
</dbReference>
<proteinExistence type="predicted"/>
<name>A0ABU7E4V4_9TELE</name>